<gene>
    <name evidence="1" type="ORF">MM415B08249_0005</name>
</gene>
<name>A0A6M3LMF3_9ZZZZ</name>
<dbReference type="EMBL" id="MT143408">
    <property type="protein sequence ID" value="QJA96517.1"/>
    <property type="molecule type" value="Genomic_DNA"/>
</dbReference>
<dbReference type="AlphaFoldDB" id="A0A6M3LMF3"/>
<protein>
    <submittedName>
        <fullName evidence="1">Uncharacterized protein</fullName>
    </submittedName>
</protein>
<evidence type="ECO:0000313" key="1">
    <source>
        <dbReference type="EMBL" id="QJA96517.1"/>
    </source>
</evidence>
<sequence>MKLTHDVKESAIEALKEHGTMQYASKVCGVSVRTLNEEMRRSEVFKRRVLEARAEGKTNVADRAITVIMSYAYGTNSEKTDRNRLTAAIALANAYEPGFRGIQQIQGRIEHDIGIHTAVPRPKYVPKISIEIPKQLDTPDKPVVQSKKTHKEKMLDKDGNVLAIKTVEE</sequence>
<organism evidence="1">
    <name type="scientific">viral metagenome</name>
    <dbReference type="NCBI Taxonomy" id="1070528"/>
    <lineage>
        <taxon>unclassified sequences</taxon>
        <taxon>metagenomes</taxon>
        <taxon>organismal metagenomes</taxon>
    </lineage>
</organism>
<accession>A0A6M3LMF3</accession>
<reference evidence="1" key="1">
    <citation type="submission" date="2020-03" db="EMBL/GenBank/DDBJ databases">
        <title>The deep terrestrial virosphere.</title>
        <authorList>
            <person name="Holmfeldt K."/>
            <person name="Nilsson E."/>
            <person name="Simone D."/>
            <person name="Lopez-Fernandez M."/>
            <person name="Wu X."/>
            <person name="de Brujin I."/>
            <person name="Lundin D."/>
            <person name="Andersson A."/>
            <person name="Bertilsson S."/>
            <person name="Dopson M."/>
        </authorList>
    </citation>
    <scope>NUCLEOTIDE SEQUENCE</scope>
    <source>
        <strain evidence="1">MM415B08249</strain>
    </source>
</reference>
<proteinExistence type="predicted"/>